<dbReference type="Pfam" id="PF22763">
    <property type="entry name" value="NrS1-1_pol-like_HBD"/>
    <property type="match status" value="1"/>
</dbReference>
<keyword evidence="4" id="KW-1185">Reference proteome</keyword>
<feature type="region of interest" description="Disordered" evidence="1">
    <location>
        <begin position="239"/>
        <end position="282"/>
    </location>
</feature>
<name>A0ABD5ULR6_9EURY</name>
<proteinExistence type="predicted"/>
<evidence type="ECO:0000313" key="3">
    <source>
        <dbReference type="EMBL" id="MFC6888192.1"/>
    </source>
</evidence>
<dbReference type="AlphaFoldDB" id="A0ABD5ULR6"/>
<feature type="domain" description="NrS-1 polymerase-like HBD" evidence="2">
    <location>
        <begin position="176"/>
        <end position="241"/>
    </location>
</feature>
<comment type="caution">
    <text evidence="3">The sequence shown here is derived from an EMBL/GenBank/DDBJ whole genome shotgun (WGS) entry which is preliminary data.</text>
</comment>
<feature type="compositionally biased region" description="Low complexity" evidence="1">
    <location>
        <begin position="259"/>
        <end position="282"/>
    </location>
</feature>
<evidence type="ECO:0000259" key="2">
    <source>
        <dbReference type="Pfam" id="PF22763"/>
    </source>
</evidence>
<sequence>MAATPVDGLGVVFTADDPLVGVDLDDCRDPETETPTAWAADVIGQLDSYTEVSPSETGYHILITGDLPEGRNRAGDIELYDRARFFTVTGDHVADTPTSIEARTEALATLHAERVAVDTSESATAAPSTAAETGSANAAGPGDLADSELIDRATQAANGDKFSRLWQGDTSGYPSQSEADMALCSLLAFWTGGDTTRVDRLFRQSGLMRDKWDEVHYADGSTYGATTVDRAVARTTETYTPAAAEDSPATTDDPRTLPASAADSAHTATTETAATEADTVDTTTRAEARLDRITELTSRLEAVLAENEQLREELAAERERREALEAEGESADTGWWPFS</sequence>
<evidence type="ECO:0000256" key="1">
    <source>
        <dbReference type="SAM" id="MobiDB-lite"/>
    </source>
</evidence>
<reference evidence="3 4" key="1">
    <citation type="journal article" date="2019" name="Int. J. Syst. Evol. Microbiol.">
        <title>The Global Catalogue of Microorganisms (GCM) 10K type strain sequencing project: providing services to taxonomists for standard genome sequencing and annotation.</title>
        <authorList>
            <consortium name="The Broad Institute Genomics Platform"/>
            <consortium name="The Broad Institute Genome Sequencing Center for Infectious Disease"/>
            <person name="Wu L."/>
            <person name="Ma J."/>
        </authorList>
    </citation>
    <scope>NUCLEOTIDE SEQUENCE [LARGE SCALE GENOMIC DNA]</scope>
    <source>
        <strain evidence="3 4">Y73</strain>
    </source>
</reference>
<gene>
    <name evidence="3" type="ORF">ACFQEY_03865</name>
</gene>
<organism evidence="3 4">
    <name type="scientific">Halorubrum trueperi</name>
    <dbReference type="NCBI Taxonomy" id="2004704"/>
    <lineage>
        <taxon>Archaea</taxon>
        <taxon>Methanobacteriati</taxon>
        <taxon>Methanobacteriota</taxon>
        <taxon>Stenosarchaea group</taxon>
        <taxon>Halobacteria</taxon>
        <taxon>Halobacteriales</taxon>
        <taxon>Haloferacaceae</taxon>
        <taxon>Halorubrum</taxon>
    </lineage>
</organism>
<feature type="compositionally biased region" description="Low complexity" evidence="1">
    <location>
        <begin position="119"/>
        <end position="136"/>
    </location>
</feature>
<protein>
    <recommendedName>
        <fullName evidence="2">NrS-1 polymerase-like HBD domain-containing protein</fullName>
    </recommendedName>
</protein>
<feature type="region of interest" description="Disordered" evidence="1">
    <location>
        <begin position="118"/>
        <end position="144"/>
    </location>
</feature>
<accession>A0ABD5ULR6</accession>
<evidence type="ECO:0000313" key="4">
    <source>
        <dbReference type="Proteomes" id="UP001596333"/>
    </source>
</evidence>
<feature type="region of interest" description="Disordered" evidence="1">
    <location>
        <begin position="318"/>
        <end position="339"/>
    </location>
</feature>
<dbReference type="EMBL" id="JBHSXI010000001">
    <property type="protein sequence ID" value="MFC6888192.1"/>
    <property type="molecule type" value="Genomic_DNA"/>
</dbReference>
<dbReference type="RefSeq" id="WP_379764954.1">
    <property type="nucleotide sequence ID" value="NZ_JBHSXI010000001.1"/>
</dbReference>
<dbReference type="Proteomes" id="UP001596333">
    <property type="component" value="Unassembled WGS sequence"/>
</dbReference>
<dbReference type="InterPro" id="IPR054468">
    <property type="entry name" value="NrSPol-like_HBD"/>
</dbReference>